<name>A0A6N1VCI9_9HYPH</name>
<sequence>MPIRRFLVFCLAVALSGGGFVALLQTSGRTHHSWQAQTAPACPLGVTRDCLRLVR</sequence>
<evidence type="ECO:0000313" key="1">
    <source>
        <dbReference type="EMBL" id="QKV18590.1"/>
    </source>
</evidence>
<reference evidence="1 2" key="1">
    <citation type="submission" date="2020-06" db="EMBL/GenBank/DDBJ databases">
        <title>Oricola thermophila sp. nov. isolated from a tidal sediments.</title>
        <authorList>
            <person name="Kwon K.K."/>
            <person name="Yang S.-H."/>
            <person name="Park M.-J."/>
        </authorList>
    </citation>
    <scope>NUCLEOTIDE SEQUENCE [LARGE SCALE GENOMIC DNA]</scope>
    <source>
        <strain evidence="1 2">MEBiC13590</strain>
    </source>
</reference>
<gene>
    <name evidence="1" type="ORF">HTY61_09070</name>
</gene>
<accession>A0A6N1VCI9</accession>
<keyword evidence="2" id="KW-1185">Reference proteome</keyword>
<dbReference type="Proteomes" id="UP000509367">
    <property type="component" value="Chromosome"/>
</dbReference>
<evidence type="ECO:0000313" key="2">
    <source>
        <dbReference type="Proteomes" id="UP000509367"/>
    </source>
</evidence>
<dbReference type="RefSeq" id="WP_175276483.1">
    <property type="nucleotide sequence ID" value="NZ_CP054836.1"/>
</dbReference>
<organism evidence="1 2">
    <name type="scientific">Oricola thermophila</name>
    <dbReference type="NCBI Taxonomy" id="2742145"/>
    <lineage>
        <taxon>Bacteria</taxon>
        <taxon>Pseudomonadati</taxon>
        <taxon>Pseudomonadota</taxon>
        <taxon>Alphaproteobacteria</taxon>
        <taxon>Hyphomicrobiales</taxon>
        <taxon>Ahrensiaceae</taxon>
        <taxon>Oricola</taxon>
    </lineage>
</organism>
<dbReference type="KEGG" id="orm:HTY61_09070"/>
<protein>
    <submittedName>
        <fullName evidence="1">Uncharacterized protein</fullName>
    </submittedName>
</protein>
<dbReference type="EMBL" id="CP054836">
    <property type="protein sequence ID" value="QKV18590.1"/>
    <property type="molecule type" value="Genomic_DNA"/>
</dbReference>
<dbReference type="AlphaFoldDB" id="A0A6N1VCI9"/>
<proteinExistence type="predicted"/>